<gene>
    <name evidence="2" type="primary">sixA</name>
    <name evidence="2" type="ORF">EYH45_00915</name>
</gene>
<dbReference type="NCBIfam" id="TIGR00249">
    <property type="entry name" value="sixA"/>
    <property type="match status" value="1"/>
</dbReference>
<dbReference type="InterPro" id="IPR029033">
    <property type="entry name" value="His_PPase_superfam"/>
</dbReference>
<dbReference type="Pfam" id="PF00300">
    <property type="entry name" value="His_Phos_1"/>
    <property type="match status" value="1"/>
</dbReference>
<evidence type="ECO:0000313" key="3">
    <source>
        <dbReference type="Proteomes" id="UP000608579"/>
    </source>
</evidence>
<comment type="caution">
    <text evidence="2">The sequence shown here is derived from an EMBL/GenBank/DDBJ whole genome shotgun (WGS) entry which is preliminary data.</text>
</comment>
<dbReference type="Proteomes" id="UP000608579">
    <property type="component" value="Unassembled WGS sequence"/>
</dbReference>
<keyword evidence="1" id="KW-0378">Hydrolase</keyword>
<organism evidence="2 3">
    <name type="scientific">Caldiarchaeum subterraneum</name>
    <dbReference type="NCBI Taxonomy" id="311458"/>
    <lineage>
        <taxon>Archaea</taxon>
        <taxon>Nitrososphaerota</taxon>
        <taxon>Candidatus Caldarchaeales</taxon>
        <taxon>Candidatus Caldarchaeaceae</taxon>
        <taxon>Candidatus Caldarchaeum</taxon>
    </lineage>
</organism>
<dbReference type="InterPro" id="IPR013078">
    <property type="entry name" value="His_Pase_superF_clade-1"/>
</dbReference>
<dbReference type="CDD" id="cd07067">
    <property type="entry name" value="HP_PGM_like"/>
    <property type="match status" value="1"/>
</dbReference>
<reference evidence="2" key="1">
    <citation type="journal article" date="2020" name="ISME J.">
        <title>Gammaproteobacteria mediating utilization of methyl-, sulfur- and petroleum organic compounds in deep ocean hydrothermal plumes.</title>
        <authorList>
            <person name="Zhou Z."/>
            <person name="Liu Y."/>
            <person name="Pan J."/>
            <person name="Cron B.R."/>
            <person name="Toner B.M."/>
            <person name="Anantharaman K."/>
            <person name="Breier J.A."/>
            <person name="Dick G.J."/>
            <person name="Li M."/>
        </authorList>
    </citation>
    <scope>NUCLEOTIDE SEQUENCE</scope>
    <source>
        <strain evidence="2">SZUA-1515</strain>
    </source>
</reference>
<dbReference type="InterPro" id="IPR004449">
    <property type="entry name" value="SixA"/>
</dbReference>
<dbReference type="InterPro" id="IPR051021">
    <property type="entry name" value="Mito_Ser/Thr_phosphatase"/>
</dbReference>
<dbReference type="AlphaFoldDB" id="A0A833EBR9"/>
<proteinExistence type="predicted"/>
<evidence type="ECO:0000256" key="1">
    <source>
        <dbReference type="ARBA" id="ARBA00022801"/>
    </source>
</evidence>
<dbReference type="PANTHER" id="PTHR20935">
    <property type="entry name" value="PHOSPHOGLYCERATE MUTASE-RELATED"/>
    <property type="match status" value="1"/>
</dbReference>
<dbReference type="Gene3D" id="3.40.50.1240">
    <property type="entry name" value="Phosphoglycerate mutase-like"/>
    <property type="match status" value="1"/>
</dbReference>
<dbReference type="GO" id="GO:0101006">
    <property type="term" value="F:protein histidine phosphatase activity"/>
    <property type="evidence" value="ECO:0007669"/>
    <property type="project" value="InterPro"/>
</dbReference>
<dbReference type="EMBL" id="DQVM01000017">
    <property type="protein sequence ID" value="HIQ29105.1"/>
    <property type="molecule type" value="Genomic_DNA"/>
</dbReference>
<evidence type="ECO:0000313" key="2">
    <source>
        <dbReference type="EMBL" id="HIQ29105.1"/>
    </source>
</evidence>
<sequence>MRVLYLVQHGEAKPEHEDPARPLTDRGRADVEAAATLLARLDTAVDKIIHSGKTRAVQTAEIMAAYLKPSAGVEEFPGISPLDDPSRVLPRVEEVDRLMLCGHLPHLSRLAALLITGDSSREVVRFRMGGVVCLVKEEKNWLVAWAITPEQAQKLLKQL</sequence>
<accession>A0A833EBR9</accession>
<dbReference type="GO" id="GO:0005737">
    <property type="term" value="C:cytoplasm"/>
    <property type="evidence" value="ECO:0007669"/>
    <property type="project" value="InterPro"/>
</dbReference>
<dbReference type="SUPFAM" id="SSF53254">
    <property type="entry name" value="Phosphoglycerate mutase-like"/>
    <property type="match status" value="1"/>
</dbReference>
<protein>
    <submittedName>
        <fullName evidence="2">Phosphohistidine phosphatase SixA</fullName>
    </submittedName>
</protein>
<name>A0A833EBR9_CALS0</name>